<feature type="region of interest" description="Disordered" evidence="1">
    <location>
        <begin position="256"/>
        <end position="313"/>
    </location>
</feature>
<evidence type="ECO:0000259" key="2">
    <source>
        <dbReference type="Pfam" id="PF15296"/>
    </source>
</evidence>
<evidence type="ECO:0000313" key="3">
    <source>
        <dbReference type="Ensembl" id="ENSATEP00000006938.1"/>
    </source>
</evidence>
<reference evidence="3" key="3">
    <citation type="submission" date="2025-09" db="UniProtKB">
        <authorList>
            <consortium name="Ensembl"/>
        </authorList>
    </citation>
    <scope>IDENTIFICATION</scope>
</reference>
<dbReference type="GeneTree" id="ENSGT00940000164449"/>
<gene>
    <name evidence="3" type="primary">CDAN1</name>
</gene>
<keyword evidence="4" id="KW-1185">Reference proteome</keyword>
<dbReference type="Ensembl" id="ENSATET00000007056.2">
    <property type="protein sequence ID" value="ENSATEP00000006938.1"/>
    <property type="gene ID" value="ENSATEG00000004889.2"/>
</dbReference>
<dbReference type="GeneID" id="113148496"/>
<name>A0A3Q1HPB2_ANATE</name>
<dbReference type="Proteomes" id="UP000265040">
    <property type="component" value="Chromosome 22"/>
</dbReference>
<feature type="region of interest" description="Disordered" evidence="1">
    <location>
        <begin position="142"/>
        <end position="236"/>
    </location>
</feature>
<dbReference type="RefSeq" id="XP_026195986.1">
    <property type="nucleotide sequence ID" value="XM_026340201.1"/>
</dbReference>
<dbReference type="InterPro" id="IPR040031">
    <property type="entry name" value="Codanin-1"/>
</dbReference>
<protein>
    <recommendedName>
        <fullName evidence="2">Codanin-1 C-terminal domain-containing protein</fullName>
    </recommendedName>
</protein>
<feature type="compositionally biased region" description="Basic and acidic residues" evidence="1">
    <location>
        <begin position="210"/>
        <end position="222"/>
    </location>
</feature>
<dbReference type="InterPro" id="IPR028171">
    <property type="entry name" value="Codanin-1_C"/>
</dbReference>
<feature type="domain" description="Codanin-1 C-terminal" evidence="2">
    <location>
        <begin position="870"/>
        <end position="984"/>
    </location>
</feature>
<dbReference type="OrthoDB" id="20982at2759"/>
<feature type="region of interest" description="Disordered" evidence="1">
    <location>
        <begin position="59"/>
        <end position="105"/>
    </location>
</feature>
<accession>A0A3Q1HPB2</accession>
<dbReference type="STRING" id="64144.ENSATEP00000006938"/>
<dbReference type="PANTHER" id="PTHR28678">
    <property type="entry name" value="CODANIN-1"/>
    <property type="match status" value="1"/>
</dbReference>
<evidence type="ECO:0000313" key="4">
    <source>
        <dbReference type="Proteomes" id="UP000265040"/>
    </source>
</evidence>
<feature type="compositionally biased region" description="Low complexity" evidence="1">
    <location>
        <begin position="257"/>
        <end position="270"/>
    </location>
</feature>
<reference evidence="3" key="2">
    <citation type="submission" date="2025-08" db="UniProtKB">
        <authorList>
            <consortium name="Ensembl"/>
        </authorList>
    </citation>
    <scope>IDENTIFICATION</scope>
</reference>
<sequence>MAALLESLLLKKVAINAVLDWLKNVKEGDKLTFSEPEVTVHKQEFVPFLLNFLREQSSQALTHGPATPAKTPSRPRPAAQTQSFPDRKGCRSVAGGGAGSRSASRVQLFSPATSVSPGTEWDAAGQSGSHCLSGVSAFSSPSFTSACSPPTRPPGSERRPGQRISLGDYMVSPPDLQHSPSFQSQKGRKRSGAGMGVGGQSRHGAGRGGHHNDENGRWESGGRRSSRGGGGGYSRIIEQVSPPSAAILNFNNLEDFPPVGSSPVSPVSSKPSRRINPTPVSAERPHSKPKTCFTSTPFSKPPSPPPGLDTLEGSMAVGSPLSLQEERELLKREKTKRAQQVGSPLPPALDPCTPTKSGLRTGCKLTPDMQTPCPEPSKVTFSLELDLLAELYCTCISENLVPNIFLELFFVMQLLTSQSPHTHDDEEQHSLCAANTDVLERCYLRQVHNCVYFAVKVLENQFQLVSHLDKCTLRLLAENERVASFSVNLRDHLTQAQDKSTAKLSPSVSTFIHSVPFRPATDNRSNFGSDKAFHTFKKQRDIFYELLREWEDFHKEPGWNFDTALGSRIRTMMSQLTSAGNHSHFARLFLKQLVQMCKDPRVNTTPGDTPDADLLGMLGAESLGRLKRLEERLIQPHGVVGPCPPPSFHGHQEFFRDFLQTASCCQLNQHLQDSLCQQLLQLDEVSILSPSVSIGEGDDEGDGDMDQQDEKQRFASVLLLARLLAKFLGFISFLPYQTSERPSREIQETAIILRSKSIPVLDVCAVLSKSMKRKRTILTVPWLVEFLSMLDCIGPLLLCYRTALGTLLLLYRRMLLGRCGEMCYLNKLLMVSVLGWLFQIPVIPEDIFFTSEFTEVAKLEDSNTGSVGLDCIPLVDQQLLYTCCPFLGEFRKLLAAFVSGSTAKSGGIIRKITPTSAELRDTPAANRLQQKLQVDLEQAFFHNQPPSLRRTVEFVAERVGSNSVKHMKATLVSELVDRGEKMLRDGLQVPNCNLSKLNDSICAQLCDTGLEAMARATRFCCEKSPEAIRILLPDETSPAVLTTSENITKRLATEKACSWLTANITALIRREWKSRYDRIMKAMGSPVSLDCGDVDRVVVELVTQEQSTTPKRKQGSERATSCPPHCSHSASLPSDILIELKELLSIAVGPRTDQELPTISQLQTLLHRVGDTLACKKFSTVVSEQMLLTSTVLLACKLVSAELPVLSPAGCSGGVEDVVGSGSGSDPPVRALLEQLAELWERDLCSSAPLHLLFTHLTVTAVLKASDSEWNNYLFLVRKLVDRGILSEEEVISHWKKLTNLALPVELIEKFQLQSQSIKPSLPLVELPSHMDMLQISHQTVEGAT</sequence>
<dbReference type="Pfam" id="PF15296">
    <property type="entry name" value="Codanin-1_C"/>
    <property type="match status" value="1"/>
</dbReference>
<dbReference type="GO" id="GO:0005634">
    <property type="term" value="C:nucleus"/>
    <property type="evidence" value="ECO:0007669"/>
    <property type="project" value="TreeGrafter"/>
</dbReference>
<dbReference type="InParanoid" id="A0A3Q1HPB2"/>
<dbReference type="OMA" id="CVVKDAQ"/>
<proteinExistence type="predicted"/>
<organism evidence="3 4">
    <name type="scientific">Anabas testudineus</name>
    <name type="common">Climbing perch</name>
    <name type="synonym">Anthias testudineus</name>
    <dbReference type="NCBI Taxonomy" id="64144"/>
    <lineage>
        <taxon>Eukaryota</taxon>
        <taxon>Metazoa</taxon>
        <taxon>Chordata</taxon>
        <taxon>Craniata</taxon>
        <taxon>Vertebrata</taxon>
        <taxon>Euteleostomi</taxon>
        <taxon>Actinopterygii</taxon>
        <taxon>Neopterygii</taxon>
        <taxon>Teleostei</taxon>
        <taxon>Neoteleostei</taxon>
        <taxon>Acanthomorphata</taxon>
        <taxon>Anabantaria</taxon>
        <taxon>Anabantiformes</taxon>
        <taxon>Anabantoidei</taxon>
        <taxon>Anabantidae</taxon>
        <taxon>Anabas</taxon>
    </lineage>
</organism>
<feature type="region of interest" description="Disordered" evidence="1">
    <location>
        <begin position="1105"/>
        <end position="1127"/>
    </location>
</feature>
<evidence type="ECO:0000256" key="1">
    <source>
        <dbReference type="SAM" id="MobiDB-lite"/>
    </source>
</evidence>
<dbReference type="PANTHER" id="PTHR28678:SF1">
    <property type="entry name" value="CODANIN-1"/>
    <property type="match status" value="1"/>
</dbReference>
<reference evidence="3" key="1">
    <citation type="submission" date="2021-04" db="EMBL/GenBank/DDBJ databases">
        <authorList>
            <consortium name="Wellcome Sanger Institute Data Sharing"/>
        </authorList>
    </citation>
    <scope>NUCLEOTIDE SEQUENCE [LARGE SCALE GENOMIC DNA]</scope>
</reference>
<dbReference type="GO" id="GO:0006325">
    <property type="term" value="P:chromatin organization"/>
    <property type="evidence" value="ECO:0007669"/>
    <property type="project" value="TreeGrafter"/>
</dbReference>